<sequence length="116" mass="13285">LDKVMIMGDYNDDLDYTVANVSTTVTTYDEFLQDNEDYSFPTLALSEAGYRSYVVGNYNDMIDHIMITNELDNSYMEGSARVHYELYNSDYTYTTSDHFPVSVRLLLSELKIGAVD</sequence>
<dbReference type="InterPro" id="IPR036691">
    <property type="entry name" value="Endo/exonu/phosph_ase_sf"/>
</dbReference>
<dbReference type="Gene3D" id="3.60.10.10">
    <property type="entry name" value="Endonuclease/exonuclease/phosphatase"/>
    <property type="match status" value="1"/>
</dbReference>
<name>A0ABX1D881_9FLAO</name>
<comment type="caution">
    <text evidence="1">The sequence shown here is derived from an EMBL/GenBank/DDBJ whole genome shotgun (WGS) entry which is preliminary data.</text>
</comment>
<accession>A0ABX1D881</accession>
<proteinExistence type="predicted"/>
<evidence type="ECO:0000313" key="1">
    <source>
        <dbReference type="EMBL" id="NJW55449.1"/>
    </source>
</evidence>
<dbReference type="Proteomes" id="UP000703674">
    <property type="component" value="Unassembled WGS sequence"/>
</dbReference>
<gene>
    <name evidence="1" type="ORF">HC175_21270</name>
</gene>
<evidence type="ECO:0008006" key="3">
    <source>
        <dbReference type="Google" id="ProtNLM"/>
    </source>
</evidence>
<dbReference type="EMBL" id="JAAVJR010001162">
    <property type="protein sequence ID" value="NJW55449.1"/>
    <property type="molecule type" value="Genomic_DNA"/>
</dbReference>
<protein>
    <recommendedName>
        <fullName evidence="3">Endonuclease/Exonuclease/phosphatase family protein</fullName>
    </recommendedName>
</protein>
<organism evidence="1 2">
    <name type="scientific">Salinimicrobium oceani</name>
    <dbReference type="NCBI Taxonomy" id="2722702"/>
    <lineage>
        <taxon>Bacteria</taxon>
        <taxon>Pseudomonadati</taxon>
        <taxon>Bacteroidota</taxon>
        <taxon>Flavobacteriia</taxon>
        <taxon>Flavobacteriales</taxon>
        <taxon>Flavobacteriaceae</taxon>
        <taxon>Salinimicrobium</taxon>
    </lineage>
</organism>
<keyword evidence="2" id="KW-1185">Reference proteome</keyword>
<evidence type="ECO:0000313" key="2">
    <source>
        <dbReference type="Proteomes" id="UP000703674"/>
    </source>
</evidence>
<feature type="non-terminal residue" evidence="1">
    <location>
        <position position="1"/>
    </location>
</feature>
<reference evidence="1 2" key="1">
    <citation type="submission" date="2020-03" db="EMBL/GenBank/DDBJ databases">
        <title>Salinimicrobium sp. nov, isolated from SCS.</title>
        <authorList>
            <person name="Cao W.R."/>
        </authorList>
    </citation>
    <scope>NUCLEOTIDE SEQUENCE [LARGE SCALE GENOMIC DNA]</scope>
    <source>
        <strain evidence="2">J15B91</strain>
    </source>
</reference>
<dbReference type="RefSeq" id="WP_209310172.1">
    <property type="nucleotide sequence ID" value="NZ_JAAVJR010001162.1"/>
</dbReference>
<dbReference type="SUPFAM" id="SSF56219">
    <property type="entry name" value="DNase I-like"/>
    <property type="match status" value="1"/>
</dbReference>
<feature type="non-terminal residue" evidence="1">
    <location>
        <position position="116"/>
    </location>
</feature>